<feature type="non-terminal residue" evidence="1">
    <location>
        <position position="143"/>
    </location>
</feature>
<dbReference type="AlphaFoldDB" id="A0A2C6KFY7"/>
<dbReference type="OrthoDB" id="328333at2759"/>
<evidence type="ECO:0000313" key="2">
    <source>
        <dbReference type="Proteomes" id="UP000221165"/>
    </source>
</evidence>
<keyword evidence="2" id="KW-1185">Reference proteome</keyword>
<dbReference type="Proteomes" id="UP000221165">
    <property type="component" value="Unassembled WGS sequence"/>
</dbReference>
<dbReference type="RefSeq" id="XP_067917185.1">
    <property type="nucleotide sequence ID" value="XM_068070838.1"/>
</dbReference>
<accession>A0A2C6KFY7</accession>
<dbReference type="GeneID" id="94434049"/>
<proteinExistence type="predicted"/>
<comment type="caution">
    <text evidence="1">The sequence shown here is derived from an EMBL/GenBank/DDBJ whole genome shotgun (WGS) entry which is preliminary data.</text>
</comment>
<organism evidence="1 2">
    <name type="scientific">Cystoisospora suis</name>
    <dbReference type="NCBI Taxonomy" id="483139"/>
    <lineage>
        <taxon>Eukaryota</taxon>
        <taxon>Sar</taxon>
        <taxon>Alveolata</taxon>
        <taxon>Apicomplexa</taxon>
        <taxon>Conoidasida</taxon>
        <taxon>Coccidia</taxon>
        <taxon>Eucoccidiorida</taxon>
        <taxon>Eimeriorina</taxon>
        <taxon>Sarcocystidae</taxon>
        <taxon>Cystoisospora</taxon>
    </lineage>
</organism>
<sequence>MQRLKKKAAGPITAGTFGGAGGFLSGSKQRNEEYSLSYEAYRHFAFFCGLYLHAVQKAVPAREMVNWYLKEKSYCVPPDIPKALINRVYSRLVNNLVVDNCVTVECVNDEGMLWLQDGKMFPLWAWKEEVLEYDRKLQGIGGH</sequence>
<protein>
    <submittedName>
        <fullName evidence="1">Uncharacterized protein</fullName>
    </submittedName>
</protein>
<reference evidence="1 2" key="1">
    <citation type="journal article" date="2017" name="Int. J. Parasitol.">
        <title>The genome of the protozoan parasite Cystoisospora suis and a reverse vaccinology approach to identify vaccine candidates.</title>
        <authorList>
            <person name="Palmieri N."/>
            <person name="Shrestha A."/>
            <person name="Ruttkowski B."/>
            <person name="Beck T."/>
            <person name="Vogl C."/>
            <person name="Tomley F."/>
            <person name="Blake D.P."/>
            <person name="Joachim A."/>
        </authorList>
    </citation>
    <scope>NUCLEOTIDE SEQUENCE [LARGE SCALE GENOMIC DNA]</scope>
    <source>
        <strain evidence="1 2">Wien I</strain>
    </source>
</reference>
<name>A0A2C6KFY7_9APIC</name>
<dbReference type="VEuPathDB" id="ToxoDB:CSUI_010736"/>
<dbReference type="EMBL" id="MIGC01008141">
    <property type="protein sequence ID" value="PHJ15452.1"/>
    <property type="molecule type" value="Genomic_DNA"/>
</dbReference>
<evidence type="ECO:0000313" key="1">
    <source>
        <dbReference type="EMBL" id="PHJ15452.1"/>
    </source>
</evidence>
<gene>
    <name evidence="1" type="ORF">CSUI_010736</name>
</gene>